<evidence type="ECO:0000256" key="3">
    <source>
        <dbReference type="SAM" id="MobiDB-lite"/>
    </source>
</evidence>
<feature type="transmembrane region" description="Helical" evidence="4">
    <location>
        <begin position="369"/>
        <end position="388"/>
    </location>
</feature>
<feature type="compositionally biased region" description="Basic and acidic residues" evidence="3">
    <location>
        <begin position="1"/>
        <end position="10"/>
    </location>
</feature>
<dbReference type="PANTHER" id="PTHR11360:SF287">
    <property type="entry name" value="MFS MONOCARBOXYLATE TRANSPORTER"/>
    <property type="match status" value="1"/>
</dbReference>
<protein>
    <recommendedName>
        <fullName evidence="7">Major facilitator superfamily (MFS) profile domain-containing protein</fullName>
    </recommendedName>
</protein>
<dbReference type="GeneID" id="95987729"/>
<feature type="transmembrane region" description="Helical" evidence="4">
    <location>
        <begin position="196"/>
        <end position="218"/>
    </location>
</feature>
<accession>A0ABR3PYT1</accession>
<dbReference type="Proteomes" id="UP001565368">
    <property type="component" value="Unassembled WGS sequence"/>
</dbReference>
<feature type="transmembrane region" description="Helical" evidence="4">
    <location>
        <begin position="429"/>
        <end position="454"/>
    </location>
</feature>
<feature type="transmembrane region" description="Helical" evidence="4">
    <location>
        <begin position="474"/>
        <end position="492"/>
    </location>
</feature>
<evidence type="ECO:0000256" key="2">
    <source>
        <dbReference type="ARBA" id="ARBA00006727"/>
    </source>
</evidence>
<dbReference type="InterPro" id="IPR011701">
    <property type="entry name" value="MFS"/>
</dbReference>
<gene>
    <name evidence="5" type="ORF">Q8F55_006686</name>
</gene>
<feature type="transmembrane region" description="Helical" evidence="4">
    <location>
        <begin position="139"/>
        <end position="161"/>
    </location>
</feature>
<sequence length="494" mass="51508">MDATPDDSHSQVRARRPSAPAEAYGLSTLTRRVSAAAPEPLAFSVARGEPAPGPSLPASAAASVAELAVFDDEDADAVPSDEEAAAQIAALPPIDGGRPALLFLAAATIIEVMVWGLPFSVGLLRAHWADMFPDDASTVALAATLPSGILYFAGAVLGPLLTAVPWYERRIQLVGLVVAALGLVTCGFATKAWHLVATFGCLYPFAVALYFPCPLILFEWFHAKRGLASGVMYAGTGAGGTIFPFIVSALLARIGYCATMVTLGLLFPAVCAPALLFVRRRVPVARPSAPRRARLHKVDWGFLRGPAPWVGFAFVTLANLGNIIPLVWMPTFASTVHANGTVLVSLMNAVTIPGFPLNGYLSDHLPARLAILTSFVVAALASALLWGFGTQPAALFAFVLVWGASAGCMTAFWSRLITTIADGDPQLPMLVMAIFSCLKGVGSLTSGPVSTALLKLEPWHGAAGAYGATNYGGLFLYTSGSTLLGGLAASVFPS</sequence>
<feature type="transmembrane region" description="Helical" evidence="4">
    <location>
        <begin position="258"/>
        <end position="278"/>
    </location>
</feature>
<feature type="transmembrane region" description="Helical" evidence="4">
    <location>
        <begin position="394"/>
        <end position="417"/>
    </location>
</feature>
<reference evidence="5 6" key="1">
    <citation type="submission" date="2023-08" db="EMBL/GenBank/DDBJ databases">
        <title>Annotated Genome Sequence of Vanrija albida AlHP1.</title>
        <authorList>
            <person name="Herzog R."/>
        </authorList>
    </citation>
    <scope>NUCLEOTIDE SEQUENCE [LARGE SCALE GENOMIC DNA]</scope>
    <source>
        <strain evidence="5 6">AlHP1</strain>
    </source>
</reference>
<dbReference type="Gene3D" id="1.20.1250.20">
    <property type="entry name" value="MFS general substrate transporter like domains"/>
    <property type="match status" value="1"/>
</dbReference>
<proteinExistence type="inferred from homology"/>
<feature type="transmembrane region" description="Helical" evidence="4">
    <location>
        <begin position="301"/>
        <end position="324"/>
    </location>
</feature>
<evidence type="ECO:0000256" key="1">
    <source>
        <dbReference type="ARBA" id="ARBA00004141"/>
    </source>
</evidence>
<evidence type="ECO:0000256" key="4">
    <source>
        <dbReference type="SAM" id="Phobius"/>
    </source>
</evidence>
<dbReference type="EMBL" id="JBBXJM010000005">
    <property type="protein sequence ID" value="KAL1407268.1"/>
    <property type="molecule type" value="Genomic_DNA"/>
</dbReference>
<name>A0ABR3PYT1_9TREE</name>
<feature type="transmembrane region" description="Helical" evidence="4">
    <location>
        <begin position="230"/>
        <end position="252"/>
    </location>
</feature>
<keyword evidence="6" id="KW-1185">Reference proteome</keyword>
<evidence type="ECO:0000313" key="6">
    <source>
        <dbReference type="Proteomes" id="UP001565368"/>
    </source>
</evidence>
<dbReference type="InterPro" id="IPR050327">
    <property type="entry name" value="Proton-linked_MCT"/>
</dbReference>
<feature type="region of interest" description="Disordered" evidence="3">
    <location>
        <begin position="1"/>
        <end position="22"/>
    </location>
</feature>
<keyword evidence="4" id="KW-0472">Membrane</keyword>
<comment type="caution">
    <text evidence="5">The sequence shown here is derived from an EMBL/GenBank/DDBJ whole genome shotgun (WGS) entry which is preliminary data.</text>
</comment>
<keyword evidence="4" id="KW-1133">Transmembrane helix</keyword>
<feature type="transmembrane region" description="Helical" evidence="4">
    <location>
        <begin position="173"/>
        <end position="190"/>
    </location>
</feature>
<evidence type="ECO:0008006" key="7">
    <source>
        <dbReference type="Google" id="ProtNLM"/>
    </source>
</evidence>
<dbReference type="SUPFAM" id="SSF103473">
    <property type="entry name" value="MFS general substrate transporter"/>
    <property type="match status" value="1"/>
</dbReference>
<comment type="similarity">
    <text evidence="2">Belongs to the major facilitator superfamily. Monocarboxylate porter (TC 2.A.1.13) family.</text>
</comment>
<dbReference type="InterPro" id="IPR036259">
    <property type="entry name" value="MFS_trans_sf"/>
</dbReference>
<dbReference type="Pfam" id="PF07690">
    <property type="entry name" value="MFS_1"/>
    <property type="match status" value="1"/>
</dbReference>
<dbReference type="PANTHER" id="PTHR11360">
    <property type="entry name" value="MONOCARBOXYLATE TRANSPORTER"/>
    <property type="match status" value="1"/>
</dbReference>
<organism evidence="5 6">
    <name type="scientific">Vanrija albida</name>
    <dbReference type="NCBI Taxonomy" id="181172"/>
    <lineage>
        <taxon>Eukaryota</taxon>
        <taxon>Fungi</taxon>
        <taxon>Dikarya</taxon>
        <taxon>Basidiomycota</taxon>
        <taxon>Agaricomycotina</taxon>
        <taxon>Tremellomycetes</taxon>
        <taxon>Trichosporonales</taxon>
        <taxon>Trichosporonaceae</taxon>
        <taxon>Vanrija</taxon>
    </lineage>
</organism>
<feature type="transmembrane region" description="Helical" evidence="4">
    <location>
        <begin position="100"/>
        <end position="119"/>
    </location>
</feature>
<evidence type="ECO:0000313" key="5">
    <source>
        <dbReference type="EMBL" id="KAL1407268.1"/>
    </source>
</evidence>
<keyword evidence="4" id="KW-0812">Transmembrane</keyword>
<comment type="subcellular location">
    <subcellularLocation>
        <location evidence="1">Membrane</location>
        <topology evidence="1">Multi-pass membrane protein</topology>
    </subcellularLocation>
</comment>
<dbReference type="RefSeq" id="XP_069207212.1">
    <property type="nucleotide sequence ID" value="XM_069355141.1"/>
</dbReference>